<feature type="compositionally biased region" description="Basic and acidic residues" evidence="1">
    <location>
        <begin position="181"/>
        <end position="192"/>
    </location>
</feature>
<evidence type="ECO:0000313" key="2">
    <source>
        <dbReference type="EMBL" id="KAG7309843.1"/>
    </source>
</evidence>
<name>A0ABQ7QXR3_PLUXY</name>
<feature type="region of interest" description="Disordered" evidence="1">
    <location>
        <begin position="137"/>
        <end position="192"/>
    </location>
</feature>
<feature type="compositionally biased region" description="Basic and acidic residues" evidence="1">
    <location>
        <begin position="137"/>
        <end position="168"/>
    </location>
</feature>
<evidence type="ECO:0000256" key="1">
    <source>
        <dbReference type="SAM" id="MobiDB-lite"/>
    </source>
</evidence>
<proteinExistence type="predicted"/>
<protein>
    <submittedName>
        <fullName evidence="2">Uncharacterized protein</fullName>
    </submittedName>
</protein>
<evidence type="ECO:0000313" key="3">
    <source>
        <dbReference type="Proteomes" id="UP000823941"/>
    </source>
</evidence>
<organism evidence="2 3">
    <name type="scientific">Plutella xylostella</name>
    <name type="common">Diamondback moth</name>
    <name type="synonym">Plutella maculipennis</name>
    <dbReference type="NCBI Taxonomy" id="51655"/>
    <lineage>
        <taxon>Eukaryota</taxon>
        <taxon>Metazoa</taxon>
        <taxon>Ecdysozoa</taxon>
        <taxon>Arthropoda</taxon>
        <taxon>Hexapoda</taxon>
        <taxon>Insecta</taxon>
        <taxon>Pterygota</taxon>
        <taxon>Neoptera</taxon>
        <taxon>Endopterygota</taxon>
        <taxon>Lepidoptera</taxon>
        <taxon>Glossata</taxon>
        <taxon>Ditrysia</taxon>
        <taxon>Yponomeutoidea</taxon>
        <taxon>Plutellidae</taxon>
        <taxon>Plutella</taxon>
    </lineage>
</organism>
<reference evidence="2 3" key="1">
    <citation type="submission" date="2021-06" db="EMBL/GenBank/DDBJ databases">
        <title>A haploid diamondback moth (Plutella xylostella L.) genome assembly resolves 31 chromosomes and identifies a diamide resistance mutation.</title>
        <authorList>
            <person name="Ward C.M."/>
            <person name="Perry K.D."/>
            <person name="Baker G."/>
            <person name="Powis K."/>
            <person name="Heckel D.G."/>
            <person name="Baxter S.W."/>
        </authorList>
    </citation>
    <scope>NUCLEOTIDE SEQUENCE [LARGE SCALE GENOMIC DNA]</scope>
    <source>
        <strain evidence="2 3">LV</strain>
        <tissue evidence="2">Single pupa</tissue>
    </source>
</reference>
<dbReference type="Proteomes" id="UP000823941">
    <property type="component" value="Chromosome 6"/>
</dbReference>
<dbReference type="EMBL" id="JAHIBW010000006">
    <property type="protein sequence ID" value="KAG7309843.1"/>
    <property type="molecule type" value="Genomic_DNA"/>
</dbReference>
<comment type="caution">
    <text evidence="2">The sequence shown here is derived from an EMBL/GenBank/DDBJ whole genome shotgun (WGS) entry which is preliminary data.</text>
</comment>
<accession>A0ABQ7QXR3</accession>
<keyword evidence="3" id="KW-1185">Reference proteome</keyword>
<gene>
    <name evidence="2" type="ORF">JYU34_004354</name>
</gene>
<sequence length="192" mass="21168">MNVIISGVTSQLEDPNSDDDVIEVVRDEAPIEILSDGEEMERCKYSENIDNDFNFASVLHGDDVSNSEKHTDEVSDDPLIPVPAVSHDGDASNETIQKHIQAVPVSIITHTSAVEHNYKQDCIENALAVNNDLAKTDEGDSLNHDHENINIENKQEPDPNPEEDKCITNDDMNVAASVDSQDNKTFDTEPAE</sequence>